<proteinExistence type="predicted"/>
<reference evidence="2 3" key="1">
    <citation type="submission" date="2021-08" db="EMBL/GenBank/DDBJ databases">
        <title>Endosymbiont genome of Braarudosphaera bigelowii.</title>
        <authorList>
            <person name="Suzuki S."/>
            <person name="Ishida K."/>
        </authorList>
    </citation>
    <scope>NUCLEOTIDE SEQUENCE [LARGE SCALE GENOMIC DNA]</scope>
    <source>
        <strain evidence="2">CPSB-1</strain>
    </source>
</reference>
<gene>
    <name evidence="2" type="ORF">CPARK_000115300</name>
</gene>
<evidence type="ECO:0000313" key="2">
    <source>
        <dbReference type="EMBL" id="BDA40315.1"/>
    </source>
</evidence>
<dbReference type="SUPFAM" id="SSF52266">
    <property type="entry name" value="SGNH hydrolase"/>
    <property type="match status" value="1"/>
</dbReference>
<organism evidence="2 3">
    <name type="scientific">cyanobacterium endosymbiont of Braarudosphaera bigelowii</name>
    <dbReference type="NCBI Taxonomy" id="1285375"/>
    <lineage>
        <taxon>Bacteria</taxon>
        <taxon>Bacillati</taxon>
        <taxon>Cyanobacteriota</taxon>
        <taxon>Cyanophyceae</taxon>
        <taxon>Oscillatoriophycideae</taxon>
        <taxon>Chroococcales</taxon>
        <taxon>Aphanothecaceae</taxon>
        <taxon>Candidatus Atelocyanobacterium</taxon>
        <taxon>Candidatus Atelocyanobacterium thalassae</taxon>
    </lineage>
</organism>
<evidence type="ECO:0008006" key="4">
    <source>
        <dbReference type="Google" id="ProtNLM"/>
    </source>
</evidence>
<keyword evidence="1" id="KW-0812">Transmembrane</keyword>
<keyword evidence="3" id="KW-1185">Reference proteome</keyword>
<protein>
    <recommendedName>
        <fullName evidence="4">G-D-S-L family lipolytic protein</fullName>
    </recommendedName>
</protein>
<evidence type="ECO:0000313" key="3">
    <source>
        <dbReference type="Proteomes" id="UP001319803"/>
    </source>
</evidence>
<dbReference type="InterPro" id="IPR036514">
    <property type="entry name" value="SGNH_hydro_sf"/>
</dbReference>
<evidence type="ECO:0000256" key="1">
    <source>
        <dbReference type="SAM" id="Phobius"/>
    </source>
</evidence>
<dbReference type="Gene3D" id="3.40.50.1110">
    <property type="entry name" value="SGNH hydrolase"/>
    <property type="match status" value="1"/>
</dbReference>
<keyword evidence="1" id="KW-1133">Transmembrane helix</keyword>
<dbReference type="CDD" id="cd00229">
    <property type="entry name" value="SGNH_hydrolase"/>
    <property type="match status" value="1"/>
</dbReference>
<dbReference type="EMBL" id="AP024987">
    <property type="protein sequence ID" value="BDA40315.1"/>
    <property type="molecule type" value="Genomic_DNA"/>
</dbReference>
<dbReference type="RefSeq" id="WP_229637260.1">
    <property type="nucleotide sequence ID" value="NZ_AP024987.1"/>
</dbReference>
<dbReference type="Proteomes" id="UP001319803">
    <property type="component" value="Chromosome"/>
</dbReference>
<keyword evidence="1" id="KW-0472">Membrane</keyword>
<feature type="transmembrane region" description="Helical" evidence="1">
    <location>
        <begin position="12"/>
        <end position="32"/>
    </location>
</feature>
<accession>A0ABN6K0M8</accession>
<name>A0ABN6K0M8_9CHRO</name>
<sequence length="396" mass="46366">MFKLSKTINNFILISSSLTFALFIGEIGLRILNISYPSFYKVDSHRGHSLIYDMFGRWRHEGNASVSINKSGLRDKNYTKKKTKNTFRIVVIGDSFAEAIQLDKDKTFWSLVEQKLSKCQKLSKKNIEVINFGVGDYGTAQEYTTLKYHASQFSPDLVLLAVFTDNDVINNSKILSPKNRFSPFLKLKDNEYIFDMSFRDTKTYQWRNSLVRRKLFFLINKSHIFQLVNQARVLVNNQYPKFMLGEISRDEDMSQNLEFIPELYKESSIEWQREWKFTDELIKLIQEESYVLSTDYLVVILSNPIQLYPNFSVREQYFKNLATYNQFYPDQRIYKLSGKENFKALTLAPLLQTYADKNKVFLHGFNNTKMGSGHWNNFGHQIAGEIISNKICLLQK</sequence>